<reference evidence="3" key="1">
    <citation type="submission" date="2016-04" db="UniProtKB">
        <authorList>
            <consortium name="WormBaseParasite"/>
        </authorList>
    </citation>
    <scope>IDENTIFICATION</scope>
</reference>
<accession>A0A158R4N2</accession>
<evidence type="ECO:0000313" key="3">
    <source>
        <dbReference type="WBParaSite" id="SMUV_0000390301-mRNA-1"/>
    </source>
</evidence>
<name>A0A158R4N2_9BILA</name>
<protein>
    <submittedName>
        <fullName evidence="3">Pheromone biosynthesis-activating neuropeptide</fullName>
    </submittedName>
</protein>
<dbReference type="WBParaSite" id="SMUV_0000390301-mRNA-1">
    <property type="protein sequence ID" value="SMUV_0000390301-mRNA-1"/>
    <property type="gene ID" value="SMUV_0000390301"/>
</dbReference>
<sequence>MDSPNLHLLTLSVTITVLFLQPTYASLSAVEYTTNQIPLWLNKFNSNDKLLGATSNSGQNFRASEFVAKRSAALGRAHFRPGKRIIDDFNSPEDVDFDRRRHSAAAFSPLRESPMNEYIPINPAYLRMALKRSVTTGRAHFRPAKRIPNCLTSSENDYGY</sequence>
<organism evidence="2 3">
    <name type="scientific">Syphacia muris</name>
    <dbReference type="NCBI Taxonomy" id="451379"/>
    <lineage>
        <taxon>Eukaryota</taxon>
        <taxon>Metazoa</taxon>
        <taxon>Ecdysozoa</taxon>
        <taxon>Nematoda</taxon>
        <taxon>Chromadorea</taxon>
        <taxon>Rhabditida</taxon>
        <taxon>Spirurina</taxon>
        <taxon>Oxyuridomorpha</taxon>
        <taxon>Oxyuroidea</taxon>
        <taxon>Oxyuridae</taxon>
        <taxon>Syphacia</taxon>
    </lineage>
</organism>
<evidence type="ECO:0000256" key="1">
    <source>
        <dbReference type="SAM" id="SignalP"/>
    </source>
</evidence>
<feature type="signal peptide" evidence="1">
    <location>
        <begin position="1"/>
        <end position="25"/>
    </location>
</feature>
<feature type="chain" id="PRO_5007631536" evidence="1">
    <location>
        <begin position="26"/>
        <end position="160"/>
    </location>
</feature>
<proteinExistence type="predicted"/>
<keyword evidence="2" id="KW-1185">Reference proteome</keyword>
<dbReference type="AlphaFoldDB" id="A0A158R4N2"/>
<evidence type="ECO:0000313" key="2">
    <source>
        <dbReference type="Proteomes" id="UP000046393"/>
    </source>
</evidence>
<keyword evidence="1" id="KW-0732">Signal</keyword>
<dbReference type="Proteomes" id="UP000046393">
    <property type="component" value="Unplaced"/>
</dbReference>